<accession>A0A8S1YHV2</accession>
<feature type="compositionally biased region" description="Basic and acidic residues" evidence="1">
    <location>
        <begin position="62"/>
        <end position="71"/>
    </location>
</feature>
<dbReference type="AlphaFoldDB" id="A0A8S1YHV2"/>
<sequence>MSVQLKKMSDDERLSLHSYDPIQDGNDDIDEFYKELSLQFYGEEKKKKVSLLMSGSTQETNKPSRDTLPDVKRGFQFVKQSSSRPGSPKCGRNQVQRKSPNQKLQSSPTTIKMIQTKKLIQLLQSPYNKKNKQQQTFLKKQIDMIKKIQVQELKEHYYK</sequence>
<feature type="region of interest" description="Disordered" evidence="1">
    <location>
        <begin position="52"/>
        <end position="71"/>
    </location>
</feature>
<evidence type="ECO:0000313" key="3">
    <source>
        <dbReference type="Proteomes" id="UP000683925"/>
    </source>
</evidence>
<gene>
    <name evidence="2" type="ORF">POCTA_138.1.T1630068</name>
</gene>
<feature type="region of interest" description="Disordered" evidence="1">
    <location>
        <begin position="1"/>
        <end position="26"/>
    </location>
</feature>
<proteinExistence type="predicted"/>
<dbReference type="OMA" id="IRMIQTK"/>
<dbReference type="OrthoDB" id="292314at2759"/>
<dbReference type="EMBL" id="CAJJDP010000166">
    <property type="protein sequence ID" value="CAD8213765.1"/>
    <property type="molecule type" value="Genomic_DNA"/>
</dbReference>
<dbReference type="Proteomes" id="UP000683925">
    <property type="component" value="Unassembled WGS sequence"/>
</dbReference>
<organism evidence="2 3">
    <name type="scientific">Paramecium octaurelia</name>
    <dbReference type="NCBI Taxonomy" id="43137"/>
    <lineage>
        <taxon>Eukaryota</taxon>
        <taxon>Sar</taxon>
        <taxon>Alveolata</taxon>
        <taxon>Ciliophora</taxon>
        <taxon>Intramacronucleata</taxon>
        <taxon>Oligohymenophorea</taxon>
        <taxon>Peniculida</taxon>
        <taxon>Parameciidae</taxon>
        <taxon>Paramecium</taxon>
    </lineage>
</organism>
<protein>
    <submittedName>
        <fullName evidence="2">Uncharacterized protein</fullName>
    </submittedName>
</protein>
<feature type="compositionally biased region" description="Polar residues" evidence="1">
    <location>
        <begin position="93"/>
        <end position="110"/>
    </location>
</feature>
<evidence type="ECO:0000256" key="1">
    <source>
        <dbReference type="SAM" id="MobiDB-lite"/>
    </source>
</evidence>
<comment type="caution">
    <text evidence="2">The sequence shown here is derived from an EMBL/GenBank/DDBJ whole genome shotgun (WGS) entry which is preliminary data.</text>
</comment>
<keyword evidence="3" id="KW-1185">Reference proteome</keyword>
<reference evidence="2" key="1">
    <citation type="submission" date="2021-01" db="EMBL/GenBank/DDBJ databases">
        <authorList>
            <consortium name="Genoscope - CEA"/>
            <person name="William W."/>
        </authorList>
    </citation>
    <scope>NUCLEOTIDE SEQUENCE</scope>
</reference>
<feature type="region of interest" description="Disordered" evidence="1">
    <location>
        <begin position="78"/>
        <end position="110"/>
    </location>
</feature>
<evidence type="ECO:0000313" key="2">
    <source>
        <dbReference type="EMBL" id="CAD8213765.1"/>
    </source>
</evidence>
<name>A0A8S1YHV2_PAROT</name>